<proteinExistence type="predicted"/>
<keyword evidence="4" id="KW-1185">Reference proteome</keyword>
<feature type="compositionally biased region" description="Basic and acidic residues" evidence="1">
    <location>
        <begin position="7"/>
        <end position="22"/>
    </location>
</feature>
<dbReference type="Proteomes" id="UP000326565">
    <property type="component" value="Unassembled WGS sequence"/>
</dbReference>
<dbReference type="AlphaFoldDB" id="A0A5N5WWP9"/>
<gene>
    <name evidence="3" type="ORF">BDV29DRAFT_147952</name>
</gene>
<feature type="transmembrane region" description="Helical" evidence="2">
    <location>
        <begin position="37"/>
        <end position="60"/>
    </location>
</feature>
<sequence length="176" mass="19709">MTRKKTPAQEKDNKKIKKEKEKETGKKRERVCVTGPCALVVQCFCFILSTVFLFPIIYLFSYQDRHHLTSHLTETLSSCRLAYTTTRVSSDATSTSSRSFEPIGGDPSWVASVIKMIPALFDSVSSIGACETFARPEDIILVVLLPHAREHSSCLVRTNSEFPASQRGIQTRPLIL</sequence>
<evidence type="ECO:0000313" key="4">
    <source>
        <dbReference type="Proteomes" id="UP000326565"/>
    </source>
</evidence>
<feature type="region of interest" description="Disordered" evidence="1">
    <location>
        <begin position="1"/>
        <end position="22"/>
    </location>
</feature>
<keyword evidence="2" id="KW-1133">Transmembrane helix</keyword>
<keyword evidence="2" id="KW-0812">Transmembrane</keyword>
<accession>A0A5N5WWP9</accession>
<protein>
    <submittedName>
        <fullName evidence="3">Uncharacterized protein</fullName>
    </submittedName>
</protein>
<organism evidence="3 4">
    <name type="scientific">Aspergillus leporis</name>
    <dbReference type="NCBI Taxonomy" id="41062"/>
    <lineage>
        <taxon>Eukaryota</taxon>
        <taxon>Fungi</taxon>
        <taxon>Dikarya</taxon>
        <taxon>Ascomycota</taxon>
        <taxon>Pezizomycotina</taxon>
        <taxon>Eurotiomycetes</taxon>
        <taxon>Eurotiomycetidae</taxon>
        <taxon>Eurotiales</taxon>
        <taxon>Aspergillaceae</taxon>
        <taxon>Aspergillus</taxon>
        <taxon>Aspergillus subgen. Circumdati</taxon>
    </lineage>
</organism>
<evidence type="ECO:0000256" key="1">
    <source>
        <dbReference type="SAM" id="MobiDB-lite"/>
    </source>
</evidence>
<reference evidence="3 4" key="1">
    <citation type="submission" date="2019-04" db="EMBL/GenBank/DDBJ databases">
        <title>Friends and foes A comparative genomics study of 23 Aspergillus species from section Flavi.</title>
        <authorList>
            <consortium name="DOE Joint Genome Institute"/>
            <person name="Kjaerbolling I."/>
            <person name="Vesth T."/>
            <person name="Frisvad J.C."/>
            <person name="Nybo J.L."/>
            <person name="Theobald S."/>
            <person name="Kildgaard S."/>
            <person name="Isbrandt T."/>
            <person name="Kuo A."/>
            <person name="Sato A."/>
            <person name="Lyhne E.K."/>
            <person name="Kogle M.E."/>
            <person name="Wiebenga A."/>
            <person name="Kun R.S."/>
            <person name="Lubbers R.J."/>
            <person name="Makela M.R."/>
            <person name="Barry K."/>
            <person name="Chovatia M."/>
            <person name="Clum A."/>
            <person name="Daum C."/>
            <person name="Haridas S."/>
            <person name="He G."/>
            <person name="LaButti K."/>
            <person name="Lipzen A."/>
            <person name="Mondo S."/>
            <person name="Riley R."/>
            <person name="Salamov A."/>
            <person name="Simmons B.A."/>
            <person name="Magnuson J.K."/>
            <person name="Henrissat B."/>
            <person name="Mortensen U.H."/>
            <person name="Larsen T.O."/>
            <person name="Devries R.P."/>
            <person name="Grigoriev I.V."/>
            <person name="Machida M."/>
            <person name="Baker S.E."/>
            <person name="Andersen M.R."/>
        </authorList>
    </citation>
    <scope>NUCLEOTIDE SEQUENCE [LARGE SCALE GENOMIC DNA]</scope>
    <source>
        <strain evidence="3 4">CBS 151.66</strain>
    </source>
</reference>
<evidence type="ECO:0000313" key="3">
    <source>
        <dbReference type="EMBL" id="KAB8072749.1"/>
    </source>
</evidence>
<name>A0A5N5WWP9_9EURO</name>
<evidence type="ECO:0000256" key="2">
    <source>
        <dbReference type="SAM" id="Phobius"/>
    </source>
</evidence>
<dbReference type="EMBL" id="ML732240">
    <property type="protein sequence ID" value="KAB8072749.1"/>
    <property type="molecule type" value="Genomic_DNA"/>
</dbReference>
<keyword evidence="2" id="KW-0472">Membrane</keyword>